<reference evidence="1" key="1">
    <citation type="submission" date="2023-08" db="EMBL/GenBank/DDBJ databases">
        <authorList>
            <person name="Audoor S."/>
            <person name="Bilcke G."/>
        </authorList>
    </citation>
    <scope>NUCLEOTIDE SEQUENCE</scope>
</reference>
<evidence type="ECO:0000313" key="1">
    <source>
        <dbReference type="EMBL" id="CAJ1968832.1"/>
    </source>
</evidence>
<comment type="caution">
    <text evidence="1">The sequence shown here is derived from an EMBL/GenBank/DDBJ whole genome shotgun (WGS) entry which is preliminary data.</text>
</comment>
<name>A0AAD2JP46_9STRA</name>
<proteinExistence type="predicted"/>
<evidence type="ECO:0000313" key="2">
    <source>
        <dbReference type="Proteomes" id="UP001295423"/>
    </source>
</evidence>
<organism evidence="1 2">
    <name type="scientific">Cylindrotheca closterium</name>
    <dbReference type="NCBI Taxonomy" id="2856"/>
    <lineage>
        <taxon>Eukaryota</taxon>
        <taxon>Sar</taxon>
        <taxon>Stramenopiles</taxon>
        <taxon>Ochrophyta</taxon>
        <taxon>Bacillariophyta</taxon>
        <taxon>Bacillariophyceae</taxon>
        <taxon>Bacillariophycidae</taxon>
        <taxon>Bacillariales</taxon>
        <taxon>Bacillariaceae</taxon>
        <taxon>Cylindrotheca</taxon>
    </lineage>
</organism>
<dbReference type="AlphaFoldDB" id="A0AAD2JP46"/>
<gene>
    <name evidence="1" type="ORF">CYCCA115_LOCUS23422</name>
</gene>
<dbReference type="Proteomes" id="UP001295423">
    <property type="component" value="Unassembled WGS sequence"/>
</dbReference>
<keyword evidence="2" id="KW-1185">Reference proteome</keyword>
<accession>A0AAD2JP46</accession>
<dbReference type="EMBL" id="CAKOGP040002410">
    <property type="protein sequence ID" value="CAJ1968832.1"/>
    <property type="molecule type" value="Genomic_DNA"/>
</dbReference>
<protein>
    <submittedName>
        <fullName evidence="1">Uncharacterized protein</fullName>
    </submittedName>
</protein>
<sequence length="169" mass="19004">MLESYLCIRVAVAVDDNKPAVGRVVDVNLVKEDGKTVNTANYIVEFDGEVYFEGNRTDRVELNQEQVLYAMDFMKEIESFEDDVDEDGEDGACVPIKNDLTKMGRVFSEIRSKMGNGIGVDRISSEFFIPTYSCRPWVCMMRLGGLEWVISTCKRFNGNHPATVVNPGL</sequence>